<dbReference type="InterPro" id="IPR032675">
    <property type="entry name" value="LRR_dom_sf"/>
</dbReference>
<dbReference type="Gene3D" id="3.40.50.300">
    <property type="entry name" value="P-loop containing nucleotide triphosphate hydrolases"/>
    <property type="match status" value="1"/>
</dbReference>
<dbReference type="Gene3D" id="1.10.10.10">
    <property type="entry name" value="Winged helix-like DNA-binding domain superfamily/Winged helix DNA-binding domain"/>
    <property type="match status" value="1"/>
</dbReference>
<dbReference type="Pfam" id="PF23559">
    <property type="entry name" value="WHD_DRP"/>
    <property type="match status" value="1"/>
</dbReference>
<evidence type="ECO:0000259" key="10">
    <source>
        <dbReference type="Pfam" id="PF25019"/>
    </source>
</evidence>
<dbReference type="InterPro" id="IPR027417">
    <property type="entry name" value="P-loop_NTPase"/>
</dbReference>
<dbReference type="PANTHER" id="PTHR36766:SF70">
    <property type="entry name" value="DISEASE RESISTANCE PROTEIN RGA4"/>
    <property type="match status" value="1"/>
</dbReference>
<feature type="domain" description="R13L1/DRL21-like LRR repeat region" evidence="10">
    <location>
        <begin position="663"/>
        <end position="787"/>
    </location>
</feature>
<organism evidence="11 12">
    <name type="scientific">Perilla frutescens var. hirtella</name>
    <name type="common">Perilla citriodora</name>
    <name type="synonym">Perilla setoyensis</name>
    <dbReference type="NCBI Taxonomy" id="608512"/>
    <lineage>
        <taxon>Eukaryota</taxon>
        <taxon>Viridiplantae</taxon>
        <taxon>Streptophyta</taxon>
        <taxon>Embryophyta</taxon>
        <taxon>Tracheophyta</taxon>
        <taxon>Spermatophyta</taxon>
        <taxon>Magnoliopsida</taxon>
        <taxon>eudicotyledons</taxon>
        <taxon>Gunneridae</taxon>
        <taxon>Pentapetalae</taxon>
        <taxon>asterids</taxon>
        <taxon>lamiids</taxon>
        <taxon>Lamiales</taxon>
        <taxon>Lamiaceae</taxon>
        <taxon>Nepetoideae</taxon>
        <taxon>Elsholtzieae</taxon>
        <taxon>Perilla</taxon>
    </lineage>
</organism>
<evidence type="ECO:0000256" key="5">
    <source>
        <dbReference type="ARBA" id="ARBA00022821"/>
    </source>
</evidence>
<keyword evidence="4" id="KW-0547">Nucleotide-binding</keyword>
<dbReference type="InterPro" id="IPR058922">
    <property type="entry name" value="WHD_DRP"/>
</dbReference>
<dbReference type="Pfam" id="PF18052">
    <property type="entry name" value="Rx_N"/>
    <property type="match status" value="1"/>
</dbReference>
<keyword evidence="5" id="KW-0611">Plant defense</keyword>
<comment type="similarity">
    <text evidence="1">Belongs to the disease resistance NB-LRR family.</text>
</comment>
<feature type="domain" description="Disease resistance N-terminal" evidence="8">
    <location>
        <begin position="10"/>
        <end position="96"/>
    </location>
</feature>
<feature type="domain" description="Disease resistance protein winged helix" evidence="9">
    <location>
        <begin position="427"/>
        <end position="498"/>
    </location>
</feature>
<keyword evidence="3" id="KW-0677">Repeat</keyword>
<dbReference type="Gene3D" id="3.80.10.10">
    <property type="entry name" value="Ribonuclease Inhibitor"/>
    <property type="match status" value="2"/>
</dbReference>
<dbReference type="GO" id="GO:0005524">
    <property type="term" value="F:ATP binding"/>
    <property type="evidence" value="ECO:0007669"/>
    <property type="project" value="UniProtKB-KW"/>
</dbReference>
<dbReference type="InterPro" id="IPR042197">
    <property type="entry name" value="Apaf_helical"/>
</dbReference>
<evidence type="ECO:0000313" key="11">
    <source>
        <dbReference type="EMBL" id="KAH6827333.1"/>
    </source>
</evidence>
<keyword evidence="12" id="KW-1185">Reference proteome</keyword>
<evidence type="ECO:0000256" key="4">
    <source>
        <dbReference type="ARBA" id="ARBA00022741"/>
    </source>
</evidence>
<evidence type="ECO:0000259" key="8">
    <source>
        <dbReference type="Pfam" id="PF18052"/>
    </source>
</evidence>
<dbReference type="GO" id="GO:0043531">
    <property type="term" value="F:ADP binding"/>
    <property type="evidence" value="ECO:0007669"/>
    <property type="project" value="InterPro"/>
</dbReference>
<dbReference type="PRINTS" id="PR00364">
    <property type="entry name" value="DISEASERSIST"/>
</dbReference>
<dbReference type="InterPro" id="IPR041118">
    <property type="entry name" value="Rx_N"/>
</dbReference>
<dbReference type="FunFam" id="1.10.10.10:FF:000322">
    <property type="entry name" value="Probable disease resistance protein At1g63360"/>
    <property type="match status" value="1"/>
</dbReference>
<dbReference type="GO" id="GO:0006952">
    <property type="term" value="P:defense response"/>
    <property type="evidence" value="ECO:0007669"/>
    <property type="project" value="UniProtKB-KW"/>
</dbReference>
<dbReference type="PANTHER" id="PTHR36766">
    <property type="entry name" value="PLANT BROAD-SPECTRUM MILDEW RESISTANCE PROTEIN RPW8"/>
    <property type="match status" value="1"/>
</dbReference>
<dbReference type="EMBL" id="SDAM02000150">
    <property type="protein sequence ID" value="KAH6827333.1"/>
    <property type="molecule type" value="Genomic_DNA"/>
</dbReference>
<evidence type="ECO:0000256" key="6">
    <source>
        <dbReference type="ARBA" id="ARBA00022840"/>
    </source>
</evidence>
<dbReference type="SUPFAM" id="SSF52540">
    <property type="entry name" value="P-loop containing nucleoside triphosphate hydrolases"/>
    <property type="match status" value="1"/>
</dbReference>
<feature type="domain" description="NB-ARC" evidence="7">
    <location>
        <begin position="173"/>
        <end position="348"/>
    </location>
</feature>
<dbReference type="Proteomes" id="UP001190926">
    <property type="component" value="Unassembled WGS sequence"/>
</dbReference>
<evidence type="ECO:0000259" key="9">
    <source>
        <dbReference type="Pfam" id="PF23559"/>
    </source>
</evidence>
<comment type="caution">
    <text evidence="11">The sequence shown here is derived from an EMBL/GenBank/DDBJ whole genome shotgun (WGS) entry which is preliminary data.</text>
</comment>
<dbReference type="SUPFAM" id="SSF52058">
    <property type="entry name" value="L domain-like"/>
    <property type="match status" value="2"/>
</dbReference>
<evidence type="ECO:0000256" key="1">
    <source>
        <dbReference type="ARBA" id="ARBA00008894"/>
    </source>
</evidence>
<evidence type="ECO:0000256" key="3">
    <source>
        <dbReference type="ARBA" id="ARBA00022737"/>
    </source>
</evidence>
<dbReference type="InterPro" id="IPR036388">
    <property type="entry name" value="WH-like_DNA-bd_sf"/>
</dbReference>
<dbReference type="AlphaFoldDB" id="A0AAD4P566"/>
<evidence type="ECO:0000313" key="12">
    <source>
        <dbReference type="Proteomes" id="UP001190926"/>
    </source>
</evidence>
<reference evidence="11 12" key="1">
    <citation type="journal article" date="2021" name="Nat. Commun.">
        <title>Incipient diploidization of the medicinal plant Perilla within 10,000 years.</title>
        <authorList>
            <person name="Zhang Y."/>
            <person name="Shen Q."/>
            <person name="Leng L."/>
            <person name="Zhang D."/>
            <person name="Chen S."/>
            <person name="Shi Y."/>
            <person name="Ning Z."/>
            <person name="Chen S."/>
        </authorList>
    </citation>
    <scope>NUCLEOTIDE SEQUENCE [LARGE SCALE GENOMIC DNA]</scope>
    <source>
        <strain evidence="12">cv. PC099</strain>
    </source>
</reference>
<dbReference type="InterPro" id="IPR056789">
    <property type="entry name" value="LRR_R13L1-DRL21"/>
</dbReference>
<evidence type="ECO:0000259" key="7">
    <source>
        <dbReference type="Pfam" id="PF00931"/>
    </source>
</evidence>
<dbReference type="InterPro" id="IPR002182">
    <property type="entry name" value="NB-ARC"/>
</dbReference>
<keyword evidence="6" id="KW-0067">ATP-binding</keyword>
<dbReference type="Gene3D" id="1.10.8.430">
    <property type="entry name" value="Helical domain of apoptotic protease-activating factors"/>
    <property type="match status" value="1"/>
</dbReference>
<protein>
    <submittedName>
        <fullName evidence="11">Uncharacterized protein</fullName>
    </submittedName>
</protein>
<name>A0AAD4P566_PERFH</name>
<dbReference type="Gene3D" id="1.20.5.4130">
    <property type="match status" value="1"/>
</dbReference>
<keyword evidence="2" id="KW-0433">Leucine-rich repeat</keyword>
<sequence length="1060" mass="118624">MEGEAAAAILKVAVKNVIDLAKNEISLIRGLKKNAGKLTESLDTIQKLLNDAETRSIPGDVESWLKRLEDVAFDADNVLDEFHYHLLSKKNKTMKRMKKKKVLSFPISLQHMGRKRKMAVKIKEINVNLQSINKEATDLGLTTKLADAPTLPDAAPENDPYAVVDSVFAGRDNDVRNLVEKLLTQSPEERKISILPIVGMPGIGKTTLAREVYHDQKIKAQFASLIWVHVSNNFDPVIIFKKILLELTLQTDGVENRTVLLKKIQEALKAKSYLLVLDDVWNEDLPKWEGFITSLLGVTSNMGNAIIITTRSKKVASIVQPFYTHKLNALSTGACWSIIKAKTFEKKDVPSNFETIGVMIAIRCQGSPLAANVVGGVLRNKSIEKWETIAQEWLSEEEGDNITNILRLSFVNLSSPSLKKCFAYCSVFARGDRINKRELIELWIAEGFIQPAERNDMESEGDKYFNVLLWSSLLQDAGRDGYGNVTSCVMHDLVHNLAHSILCSSPAAGTRRVRYMSCEAHTDESTPIPKQVSKYLRTLFFHGEIPGTMFSDLECLRALTLRSYQVKELPSSIGDLIHLRNLNISKTAIESLPDSIGKLHHLQTLRADGPSFRKLPAALTGLINLRHLYIHSGVELPAEIGRLTSLQTLTHFPVGNRNGGCKIEELGSLINLKGSLEICNLEEVPDMEEAQKADLMKKSKIVKLRLTWNVNREGETNDERVLEGLQPHHNVKKLTISGFRGKRIPLWTPSLNNQALLKLKISNCPNLRDLPDGLQTLTSLAVLTITWCPVLTWIARPSARPILMMTFKLRHLVIHECPELRILPCEMIESSLEILWLMGLSTLENLPKVIDCLANATGLRDLRIVGVPKFMAASSSDGTWHFPNMQILDIDASVEGSMETVNGFFRGCYASLERLYLKGMDTWECLPESMEILTHTFSLTIDNFGMVELPQWFGKVFPLIEMRVSNCQKLTHESFVDTIRLLNKLGTVYVDRCPQLGFTQQQLFEGKVWILPSGPLYCDPNHSGETISPYPMPPGVLLSLVMSSIGGEGFVVELPRTESE</sequence>
<evidence type="ECO:0000256" key="2">
    <source>
        <dbReference type="ARBA" id="ARBA00022614"/>
    </source>
</evidence>
<dbReference type="Pfam" id="PF00931">
    <property type="entry name" value="NB-ARC"/>
    <property type="match status" value="1"/>
</dbReference>
<accession>A0AAD4P566</accession>
<dbReference type="Pfam" id="PF25019">
    <property type="entry name" value="LRR_R13L1-DRL21"/>
    <property type="match status" value="1"/>
</dbReference>
<dbReference type="GO" id="GO:0051707">
    <property type="term" value="P:response to other organism"/>
    <property type="evidence" value="ECO:0007669"/>
    <property type="project" value="UniProtKB-ARBA"/>
</dbReference>
<gene>
    <name evidence="11" type="ORF">C2S53_015396</name>
</gene>
<proteinExistence type="inferred from homology"/>